<dbReference type="Gene3D" id="3.40.50.1000">
    <property type="entry name" value="HAD superfamily/HAD-like"/>
    <property type="match status" value="1"/>
</dbReference>
<dbReference type="GO" id="GO:0005744">
    <property type="term" value="C:TIM23 mitochondrial import inner membrane translocase complex"/>
    <property type="evidence" value="ECO:0007669"/>
    <property type="project" value="UniProtKB-UniRule"/>
</dbReference>
<dbReference type="InterPro" id="IPR050365">
    <property type="entry name" value="TIM50"/>
</dbReference>
<accession>A0A7S4CRK1</accession>
<name>A0A7S4CRK1_9EUGL</name>
<organism evidence="4">
    <name type="scientific">Eutreptiella gymnastica</name>
    <dbReference type="NCBI Taxonomy" id="73025"/>
    <lineage>
        <taxon>Eukaryota</taxon>
        <taxon>Discoba</taxon>
        <taxon>Euglenozoa</taxon>
        <taxon>Euglenida</taxon>
        <taxon>Spirocuta</taxon>
        <taxon>Euglenophyceae</taxon>
        <taxon>Eutreptiales</taxon>
        <taxon>Eutreptiaceae</taxon>
        <taxon>Eutreptiella</taxon>
    </lineage>
</organism>
<dbReference type="AlphaFoldDB" id="A0A7S4CRK1"/>
<dbReference type="SMART" id="SM00577">
    <property type="entry name" value="CPDc"/>
    <property type="match status" value="1"/>
</dbReference>
<dbReference type="CDD" id="cd07521">
    <property type="entry name" value="HAD_FCP1-like"/>
    <property type="match status" value="1"/>
</dbReference>
<dbReference type="PANTHER" id="PTHR12210">
    <property type="entry name" value="DULLARD PROTEIN PHOSPHATASE"/>
    <property type="match status" value="1"/>
</dbReference>
<comment type="similarity">
    <text evidence="1">Belongs to the TIM50 family.</text>
</comment>
<keyword evidence="1" id="KW-0653">Protein transport</keyword>
<keyword evidence="1" id="KW-0813">Transport</keyword>
<keyword evidence="1" id="KW-0811">Translocation</keyword>
<feature type="region of interest" description="Disordered" evidence="2">
    <location>
        <begin position="1"/>
        <end position="40"/>
    </location>
</feature>
<protein>
    <recommendedName>
        <fullName evidence="1">Mitochondrial import inner membrane translocase subunit TIM50</fullName>
    </recommendedName>
</protein>
<evidence type="ECO:0000313" key="4">
    <source>
        <dbReference type="EMBL" id="CAE0804290.1"/>
    </source>
</evidence>
<sequence>MSRLFGRNKNDSDKPAKKLSFNPSVEKQPPPDQKQTPVIRQRYRGVSFRQDYANSSPLMKNNARKRAPSMIHAPTKDMLPAKRKEDKDKITVVLDLDETLIYAREGPLYARPGIEAFFDFLGANCEVVVWTAGVRAYAQAVIRNIDPKGIITHCIYRHEKWFSGLPGYSKDLSLVGRNLDEMVIIENTPDCVRGHEENGILVADYEGGDEEDNTLLAIQQVLHEVVTGGKKVPEGLRDCKLLTRQYVPTDLGDNLYVYCLDPKKANEMRINRDLLKGQLNAGGQ</sequence>
<keyword evidence="1" id="KW-0809">Transit peptide</keyword>
<dbReference type="InterPro" id="IPR004274">
    <property type="entry name" value="FCP1_dom"/>
</dbReference>
<dbReference type="SUPFAM" id="SSF56784">
    <property type="entry name" value="HAD-like"/>
    <property type="match status" value="1"/>
</dbReference>
<comment type="subcellular location">
    <subcellularLocation>
        <location evidence="1">Mitochondrion inner membrane</location>
        <topology evidence="1">Single-pass membrane protein</topology>
    </subcellularLocation>
</comment>
<evidence type="ECO:0000256" key="1">
    <source>
        <dbReference type="RuleBase" id="RU365079"/>
    </source>
</evidence>
<comment type="function">
    <text evidence="1">Essential component of the TIM23 complex, a complex that mediates the translocation of transit peptide-containing proteins across the mitochondrial inner membrane.</text>
</comment>
<dbReference type="InterPro" id="IPR036412">
    <property type="entry name" value="HAD-like_sf"/>
</dbReference>
<evidence type="ECO:0000256" key="2">
    <source>
        <dbReference type="SAM" id="MobiDB-lite"/>
    </source>
</evidence>
<dbReference type="Pfam" id="PF03031">
    <property type="entry name" value="NIF"/>
    <property type="match status" value="1"/>
</dbReference>
<gene>
    <name evidence="4" type="ORF">EGYM00163_LOCUS15414</name>
</gene>
<dbReference type="PROSITE" id="PS50969">
    <property type="entry name" value="FCP1"/>
    <property type="match status" value="1"/>
</dbReference>
<keyword evidence="1" id="KW-0496">Mitochondrion</keyword>
<proteinExistence type="inferred from homology"/>
<feature type="domain" description="FCP1 homology" evidence="3">
    <location>
        <begin position="85"/>
        <end position="225"/>
    </location>
</feature>
<dbReference type="GO" id="GO:0015031">
    <property type="term" value="P:protein transport"/>
    <property type="evidence" value="ECO:0007669"/>
    <property type="project" value="UniProtKB-KW"/>
</dbReference>
<dbReference type="InterPro" id="IPR023214">
    <property type="entry name" value="HAD_sf"/>
</dbReference>
<evidence type="ECO:0000259" key="3">
    <source>
        <dbReference type="PROSITE" id="PS50969"/>
    </source>
</evidence>
<comment type="subunit">
    <text evidence="1">Component of the TIM23 complex.</text>
</comment>
<dbReference type="EMBL" id="HBJA01044581">
    <property type="protein sequence ID" value="CAE0804290.1"/>
    <property type="molecule type" value="Transcribed_RNA"/>
</dbReference>
<reference evidence="4" key="1">
    <citation type="submission" date="2021-01" db="EMBL/GenBank/DDBJ databases">
        <authorList>
            <person name="Corre E."/>
            <person name="Pelletier E."/>
            <person name="Niang G."/>
            <person name="Scheremetjew M."/>
            <person name="Finn R."/>
            <person name="Kale V."/>
            <person name="Holt S."/>
            <person name="Cochrane G."/>
            <person name="Meng A."/>
            <person name="Brown T."/>
            <person name="Cohen L."/>
        </authorList>
    </citation>
    <scope>NUCLEOTIDE SEQUENCE</scope>
    <source>
        <strain evidence="4">CCMP1594</strain>
    </source>
</reference>